<dbReference type="KEGG" id="nhe:NECHADRAFT_77534"/>
<feature type="region of interest" description="Disordered" evidence="1">
    <location>
        <begin position="257"/>
        <end position="327"/>
    </location>
</feature>
<feature type="region of interest" description="Disordered" evidence="1">
    <location>
        <begin position="575"/>
        <end position="770"/>
    </location>
</feature>
<feature type="region of interest" description="Disordered" evidence="1">
    <location>
        <begin position="187"/>
        <end position="245"/>
    </location>
</feature>
<sequence length="798" mass="86803">MASATVSFLHFEKQLDLSRGPVHAEPAMGVAEDSGPVPRKSVLHLRMEYSTKLMSYAQFAVMTNRTCHPIYTLPKRKNRCQFMKDRDRLAASTSTTWRLQSAKPDDRDDSAVCVCTFEPDPNPILLAFLSTDSNSPHVSCNMSSAAPVSFKAYQPYAPEGTTSTSDTEPFPASIDFRRRSYITTSSSNTDLPTLRIQHDGSGHHVKQQPPKLHINTGSNSLAPSSSRPRAVSWSPGMSPEVDKSGHDALSFLNAHVSEFRERPRSGSELPKTITRKEPVQPKPQSTAVPLSLVPGFNTPPQSLAVGHGARERAHSTTSSTDGTREHKDENAFTSALIAELEGELGVTASRPSSEKAFVAWPGPAPSSLGVTNSKDHRKSWSYYQSIPADFTPEQTTYVPYSGATQAPSMAASTKTFQPFKPAQPQIAHPPSMIPGLGCLDTGAFNQNNYRHSMPAGGIMGQSNNSMPSLLGLEGFEASSVSQHLPPERPAAPHRRVASFQKQTPPVSKPGTPESFPSSGHGSPFVRPVQQQQPPEVEIEPPSAIEPEAHIKANLEAPARSRRPVSAPMAGLPMVLLPGHMQGAPTASAPRSGSLPATERRAKPEDYEEEDTKSEQGGNPAPTQQGGKVDRAAVLAAGGGLGFLVSSQLRRVDTEDMQPTSTEPRQQEVIAKTNWQPAPVTGHSRNSSSQPMLPELDLSDLELNLEPSKTSKGAPRNQPVPNSKYGKSTRDAEDEMSDYEHDRDDSDDEDDVRPSRPNAVRLNTQDNTYSPARWENEEVDYEGSKYYRRAASWRSHVGK</sequence>
<keyword evidence="3" id="KW-1185">Reference proteome</keyword>
<dbReference type="OrthoDB" id="5084254at2759"/>
<dbReference type="VEuPathDB" id="FungiDB:NECHADRAFT_77534"/>
<accession>C7YLH6</accession>
<organism evidence="2 3">
    <name type="scientific">Fusarium vanettenii (strain ATCC MYA-4622 / CBS 123669 / FGSC 9596 / NRRL 45880 / 77-13-4)</name>
    <name type="common">Fusarium solani subsp. pisi</name>
    <dbReference type="NCBI Taxonomy" id="660122"/>
    <lineage>
        <taxon>Eukaryota</taxon>
        <taxon>Fungi</taxon>
        <taxon>Dikarya</taxon>
        <taxon>Ascomycota</taxon>
        <taxon>Pezizomycotina</taxon>
        <taxon>Sordariomycetes</taxon>
        <taxon>Hypocreomycetidae</taxon>
        <taxon>Hypocreales</taxon>
        <taxon>Nectriaceae</taxon>
        <taxon>Fusarium</taxon>
        <taxon>Fusarium solani species complex</taxon>
        <taxon>Fusarium vanettenii</taxon>
    </lineage>
</organism>
<dbReference type="HOGENOM" id="CLU_352353_0_0_1"/>
<evidence type="ECO:0000256" key="1">
    <source>
        <dbReference type="SAM" id="MobiDB-lite"/>
    </source>
</evidence>
<feature type="compositionally biased region" description="Polar residues" evidence="1">
    <location>
        <begin position="760"/>
        <end position="769"/>
    </location>
</feature>
<name>C7YLH6_FUSV7</name>
<feature type="compositionally biased region" description="Polar residues" evidence="1">
    <location>
        <begin position="215"/>
        <end position="227"/>
    </location>
</feature>
<dbReference type="AlphaFoldDB" id="C7YLH6"/>
<dbReference type="InParanoid" id="C7YLH6"/>
<evidence type="ECO:0000313" key="3">
    <source>
        <dbReference type="Proteomes" id="UP000005206"/>
    </source>
</evidence>
<evidence type="ECO:0000313" key="2">
    <source>
        <dbReference type="EMBL" id="EEU46786.1"/>
    </source>
</evidence>
<protein>
    <submittedName>
        <fullName evidence="2">Uncharacterized protein</fullName>
    </submittedName>
</protein>
<feature type="region of interest" description="Disordered" evidence="1">
    <location>
        <begin position="477"/>
        <end position="543"/>
    </location>
</feature>
<feature type="compositionally biased region" description="Polar residues" evidence="1">
    <location>
        <begin position="614"/>
        <end position="625"/>
    </location>
</feature>
<reference evidence="2 3" key="1">
    <citation type="journal article" date="2009" name="PLoS Genet.">
        <title>The genome of Nectria haematococca: contribution of supernumerary chromosomes to gene expansion.</title>
        <authorList>
            <person name="Coleman J.J."/>
            <person name="Rounsley S.D."/>
            <person name="Rodriguez-Carres M."/>
            <person name="Kuo A."/>
            <person name="Wasmann C.C."/>
            <person name="Grimwood J."/>
            <person name="Schmutz J."/>
            <person name="Taga M."/>
            <person name="White G.J."/>
            <person name="Zhou S."/>
            <person name="Schwartz D.C."/>
            <person name="Freitag M."/>
            <person name="Ma L.J."/>
            <person name="Danchin E.G."/>
            <person name="Henrissat B."/>
            <person name="Coutinho P.M."/>
            <person name="Nelson D.R."/>
            <person name="Straney D."/>
            <person name="Napoli C.A."/>
            <person name="Barker B.M."/>
            <person name="Gribskov M."/>
            <person name="Rep M."/>
            <person name="Kroken S."/>
            <person name="Molnar I."/>
            <person name="Rensing C."/>
            <person name="Kennell J.C."/>
            <person name="Zamora J."/>
            <person name="Farman M.L."/>
            <person name="Selker E.U."/>
            <person name="Salamov A."/>
            <person name="Shapiro H."/>
            <person name="Pangilinan J."/>
            <person name="Lindquist E."/>
            <person name="Lamers C."/>
            <person name="Grigoriev I.V."/>
            <person name="Geiser D.M."/>
            <person name="Covert S.F."/>
            <person name="Temporini E."/>
            <person name="Vanetten H.D."/>
        </authorList>
    </citation>
    <scope>NUCLEOTIDE SEQUENCE [LARGE SCALE GENOMIC DNA]</scope>
    <source>
        <strain evidence="3">ATCC MYA-4622 / CBS 123669 / FGSC 9596 / NRRL 45880 / 77-13-4</strain>
    </source>
</reference>
<proteinExistence type="predicted"/>
<dbReference type="Proteomes" id="UP000005206">
    <property type="component" value="Chromosome 3"/>
</dbReference>
<dbReference type="GeneID" id="9663743"/>
<dbReference type="RefSeq" id="XP_003052499.1">
    <property type="nucleotide sequence ID" value="XM_003052453.1"/>
</dbReference>
<feature type="compositionally biased region" description="Low complexity" evidence="1">
    <location>
        <begin position="523"/>
        <end position="543"/>
    </location>
</feature>
<gene>
    <name evidence="2" type="ORF">NECHADRAFT_77534</name>
</gene>
<feature type="compositionally biased region" description="Low complexity" evidence="1">
    <location>
        <begin position="692"/>
        <end position="707"/>
    </location>
</feature>
<dbReference type="EMBL" id="GG698897">
    <property type="protein sequence ID" value="EEU46786.1"/>
    <property type="molecule type" value="Genomic_DNA"/>
</dbReference>